<evidence type="ECO:0000256" key="6">
    <source>
        <dbReference type="ARBA" id="ARBA00022801"/>
    </source>
</evidence>
<comment type="subunit">
    <text evidence="4 7">Homotetramer.</text>
</comment>
<dbReference type="PANTHER" id="PTHR10395:SF7">
    <property type="entry name" value="5-HYDROXYISOURATE HYDROLASE"/>
    <property type="match status" value="1"/>
</dbReference>
<evidence type="ECO:0000256" key="2">
    <source>
        <dbReference type="ARBA" id="ARBA00002704"/>
    </source>
</evidence>
<dbReference type="RefSeq" id="WP_358363527.1">
    <property type="nucleotide sequence ID" value="NZ_JBEZFP010000174.1"/>
</dbReference>
<keyword evidence="5 7" id="KW-0659">Purine metabolism</keyword>
<protein>
    <recommendedName>
        <fullName evidence="7">5-hydroxyisourate hydrolase</fullName>
        <shortName evidence="7">HIU hydrolase</shortName>
        <shortName evidence="7">HIUHase</shortName>
        <ecNumber evidence="7">3.5.2.17</ecNumber>
    </recommendedName>
</protein>
<feature type="region of interest" description="Disordered" evidence="8">
    <location>
        <begin position="37"/>
        <end position="58"/>
    </location>
</feature>
<keyword evidence="11" id="KW-1185">Reference proteome</keyword>
<dbReference type="EC" id="3.5.2.17" evidence="7"/>
<dbReference type="NCBIfam" id="TIGR02962">
    <property type="entry name" value="hdxy_isourate"/>
    <property type="match status" value="1"/>
</dbReference>
<dbReference type="InterPro" id="IPR023416">
    <property type="entry name" value="Transthyretin/HIU_hydrolase_d"/>
</dbReference>
<accession>A0ABV3DUQ3</accession>
<reference evidence="10 11" key="1">
    <citation type="submission" date="2024-06" db="EMBL/GenBank/DDBJ databases">
        <title>The Natural Products Discovery Center: Release of the First 8490 Sequenced Strains for Exploring Actinobacteria Biosynthetic Diversity.</title>
        <authorList>
            <person name="Kalkreuter E."/>
            <person name="Kautsar S.A."/>
            <person name="Yang D."/>
            <person name="Bader C.D."/>
            <person name="Teijaro C.N."/>
            <person name="Fluegel L."/>
            <person name="Davis C.M."/>
            <person name="Simpson J.R."/>
            <person name="Lauterbach L."/>
            <person name="Steele A.D."/>
            <person name="Gui C."/>
            <person name="Meng S."/>
            <person name="Li G."/>
            <person name="Viehrig K."/>
            <person name="Ye F."/>
            <person name="Su P."/>
            <person name="Kiefer A.F."/>
            <person name="Nichols A."/>
            <person name="Cepeda A.J."/>
            <person name="Yan W."/>
            <person name="Fan B."/>
            <person name="Jiang Y."/>
            <person name="Adhikari A."/>
            <person name="Zheng C.-J."/>
            <person name="Schuster L."/>
            <person name="Cowan T.M."/>
            <person name="Smanski M.J."/>
            <person name="Chevrette M.G."/>
            <person name="De Carvalho L.P.S."/>
            <person name="Shen B."/>
        </authorList>
    </citation>
    <scope>NUCLEOTIDE SEQUENCE [LARGE SCALE GENOMIC DNA]</scope>
    <source>
        <strain evidence="10 11">NPDC048946</strain>
    </source>
</reference>
<dbReference type="PANTHER" id="PTHR10395">
    <property type="entry name" value="URICASE AND TRANSTHYRETIN-RELATED"/>
    <property type="match status" value="1"/>
</dbReference>
<feature type="domain" description="Transthyretin/hydroxyisourate hydrolase" evidence="9">
    <location>
        <begin position="4"/>
        <end position="115"/>
    </location>
</feature>
<comment type="function">
    <text evidence="2">Catalyzes the hydrolysis of 5-hydroxyisourate (HIU) to 2-oxo-4-hydroxy-4-carboxy-5-ureidoimidazoline (OHCU).</text>
</comment>
<evidence type="ECO:0000256" key="3">
    <source>
        <dbReference type="ARBA" id="ARBA00009850"/>
    </source>
</evidence>
<dbReference type="PRINTS" id="PR00189">
    <property type="entry name" value="TRNSTHYRETIN"/>
</dbReference>
<gene>
    <name evidence="10" type="primary">uraH</name>
    <name evidence="10" type="ORF">AB0C36_38775</name>
</gene>
<evidence type="ECO:0000313" key="10">
    <source>
        <dbReference type="EMBL" id="MEU8139431.1"/>
    </source>
</evidence>
<dbReference type="InterPro" id="IPR036817">
    <property type="entry name" value="Transthyretin/HIU_hydrolase_sf"/>
</dbReference>
<evidence type="ECO:0000256" key="4">
    <source>
        <dbReference type="ARBA" id="ARBA00011881"/>
    </source>
</evidence>
<organism evidence="10 11">
    <name type="scientific">Streptodolium elevatio</name>
    <dbReference type="NCBI Taxonomy" id="3157996"/>
    <lineage>
        <taxon>Bacteria</taxon>
        <taxon>Bacillati</taxon>
        <taxon>Actinomycetota</taxon>
        <taxon>Actinomycetes</taxon>
        <taxon>Kitasatosporales</taxon>
        <taxon>Streptomycetaceae</taxon>
        <taxon>Streptodolium</taxon>
    </lineage>
</organism>
<evidence type="ECO:0000256" key="8">
    <source>
        <dbReference type="SAM" id="MobiDB-lite"/>
    </source>
</evidence>
<dbReference type="Gene3D" id="2.60.40.180">
    <property type="entry name" value="Transthyretin/hydroxyisourate hydrolase domain"/>
    <property type="match status" value="1"/>
</dbReference>
<proteinExistence type="inferred from homology"/>
<keyword evidence="6 7" id="KW-0378">Hydrolase</keyword>
<dbReference type="InterPro" id="IPR000895">
    <property type="entry name" value="Transthyretin/HIU_hydrolase"/>
</dbReference>
<comment type="caution">
    <text evidence="10">The sequence shown here is derived from an EMBL/GenBank/DDBJ whole genome shotgun (WGS) entry which is preliminary data.</text>
</comment>
<evidence type="ECO:0000259" key="9">
    <source>
        <dbReference type="Pfam" id="PF00576"/>
    </source>
</evidence>
<evidence type="ECO:0000256" key="5">
    <source>
        <dbReference type="ARBA" id="ARBA00022631"/>
    </source>
</evidence>
<evidence type="ECO:0000256" key="7">
    <source>
        <dbReference type="RuleBase" id="RU361270"/>
    </source>
</evidence>
<comment type="similarity">
    <text evidence="3 7">Belongs to the transthyretin family. 5-hydroxyisourate hydrolase subfamily.</text>
</comment>
<dbReference type="EMBL" id="JBEZFP010000174">
    <property type="protein sequence ID" value="MEU8139431.1"/>
    <property type="molecule type" value="Genomic_DNA"/>
</dbReference>
<dbReference type="CDD" id="cd05822">
    <property type="entry name" value="TLP_HIUase"/>
    <property type="match status" value="1"/>
</dbReference>
<evidence type="ECO:0000256" key="1">
    <source>
        <dbReference type="ARBA" id="ARBA00001043"/>
    </source>
</evidence>
<dbReference type="InterPro" id="IPR014306">
    <property type="entry name" value="Hydroxyisourate_hydrolase"/>
</dbReference>
<sequence>MTAVSTHILDTSAGDPAPDVPVELAVRAEDGAWRVLGTSRTDSDGRCPDLPQVSPDDPAASATVRLRFDVAAYRAARGEDAFFPEVQVVFTTDPARPHYHVPLLLNPYGYSVYRGS</sequence>
<dbReference type="Proteomes" id="UP001551482">
    <property type="component" value="Unassembled WGS sequence"/>
</dbReference>
<dbReference type="Pfam" id="PF00576">
    <property type="entry name" value="Transthyretin"/>
    <property type="match status" value="1"/>
</dbReference>
<dbReference type="SUPFAM" id="SSF49472">
    <property type="entry name" value="Transthyretin (synonym: prealbumin)"/>
    <property type="match status" value="1"/>
</dbReference>
<dbReference type="PROSITE" id="PS00768">
    <property type="entry name" value="TRANSTHYRETIN_1"/>
    <property type="match status" value="1"/>
</dbReference>
<evidence type="ECO:0000313" key="11">
    <source>
        <dbReference type="Proteomes" id="UP001551482"/>
    </source>
</evidence>
<dbReference type="InterPro" id="IPR023418">
    <property type="entry name" value="Thyroxine_BS"/>
</dbReference>
<dbReference type="GO" id="GO:0033971">
    <property type="term" value="F:hydroxyisourate hydrolase activity"/>
    <property type="evidence" value="ECO:0007669"/>
    <property type="project" value="UniProtKB-EC"/>
</dbReference>
<name>A0ABV3DUQ3_9ACTN</name>
<comment type="catalytic activity">
    <reaction evidence="1 7">
        <text>5-hydroxyisourate + H2O = 5-hydroxy-2-oxo-4-ureido-2,5-dihydro-1H-imidazole-5-carboxylate + H(+)</text>
        <dbReference type="Rhea" id="RHEA:23736"/>
        <dbReference type="ChEBI" id="CHEBI:15377"/>
        <dbReference type="ChEBI" id="CHEBI:15378"/>
        <dbReference type="ChEBI" id="CHEBI:18072"/>
        <dbReference type="ChEBI" id="CHEBI:58639"/>
        <dbReference type="EC" id="3.5.2.17"/>
    </reaction>
</comment>